<proteinExistence type="predicted"/>
<feature type="region of interest" description="Disordered" evidence="4">
    <location>
        <begin position="32"/>
        <end position="126"/>
    </location>
</feature>
<keyword evidence="3" id="KW-0862">Zinc</keyword>
<dbReference type="PROSITE" id="PS50103">
    <property type="entry name" value="ZF_C3H1"/>
    <property type="match status" value="1"/>
</dbReference>
<protein>
    <submittedName>
        <fullName evidence="6">Zinc finger, CCCH-type</fullName>
    </submittedName>
</protein>
<dbReference type="InterPro" id="IPR050130">
    <property type="entry name" value="ClpA_ClpB"/>
</dbReference>
<dbReference type="GO" id="GO:0016887">
    <property type="term" value="F:ATP hydrolysis activity"/>
    <property type="evidence" value="ECO:0007669"/>
    <property type="project" value="TreeGrafter"/>
</dbReference>
<feature type="compositionally biased region" description="Basic and acidic residues" evidence="4">
    <location>
        <begin position="76"/>
        <end position="100"/>
    </location>
</feature>
<evidence type="ECO:0000256" key="1">
    <source>
        <dbReference type="ARBA" id="ARBA00022741"/>
    </source>
</evidence>
<evidence type="ECO:0000256" key="3">
    <source>
        <dbReference type="PROSITE-ProRule" id="PRU00723"/>
    </source>
</evidence>
<comment type="caution">
    <text evidence="6">The sequence shown here is derived from an EMBL/GenBank/DDBJ whole genome shotgun (WGS) entry which is preliminary data.</text>
</comment>
<dbReference type="SUPFAM" id="SSF52540">
    <property type="entry name" value="P-loop containing nucleoside triphosphate hydrolases"/>
    <property type="match status" value="1"/>
</dbReference>
<keyword evidence="2" id="KW-0067">ATP-binding</keyword>
<gene>
    <name evidence="6" type="ORF">AAP_03264</name>
</gene>
<dbReference type="PANTHER" id="PTHR11638">
    <property type="entry name" value="ATP-DEPENDENT CLP PROTEASE"/>
    <property type="match status" value="1"/>
</dbReference>
<keyword evidence="7" id="KW-1185">Reference proteome</keyword>
<name>A0A167YNE8_9EURO</name>
<dbReference type="GO" id="GO:0034605">
    <property type="term" value="P:cellular response to heat"/>
    <property type="evidence" value="ECO:0007669"/>
    <property type="project" value="TreeGrafter"/>
</dbReference>
<dbReference type="VEuPathDB" id="FungiDB:AAP_03264"/>
<dbReference type="AlphaFoldDB" id="A0A167YNE8"/>
<dbReference type="InterPro" id="IPR000571">
    <property type="entry name" value="Znf_CCCH"/>
</dbReference>
<evidence type="ECO:0000256" key="4">
    <source>
        <dbReference type="SAM" id="MobiDB-lite"/>
    </source>
</evidence>
<evidence type="ECO:0000256" key="2">
    <source>
        <dbReference type="ARBA" id="ARBA00022840"/>
    </source>
</evidence>
<dbReference type="Proteomes" id="UP000242877">
    <property type="component" value="Unassembled WGS sequence"/>
</dbReference>
<dbReference type="InterPro" id="IPR027417">
    <property type="entry name" value="P-loop_NTPase"/>
</dbReference>
<dbReference type="OrthoDB" id="47330at2759"/>
<accession>A0A167YNE8</accession>
<reference evidence="6 7" key="1">
    <citation type="journal article" date="2016" name="Genome Biol. Evol.">
        <title>Divergent and convergent evolution of fungal pathogenicity.</title>
        <authorList>
            <person name="Shang Y."/>
            <person name="Xiao G."/>
            <person name="Zheng P."/>
            <person name="Cen K."/>
            <person name="Zhan S."/>
            <person name="Wang C."/>
        </authorList>
    </citation>
    <scope>NUCLEOTIDE SEQUENCE [LARGE SCALE GENOMIC DNA]</scope>
    <source>
        <strain evidence="6 7">ARSEF 7405</strain>
    </source>
</reference>
<feature type="zinc finger region" description="C3H1-type" evidence="3">
    <location>
        <begin position="6"/>
        <end position="34"/>
    </location>
</feature>
<keyword evidence="1" id="KW-0547">Nucleotide-binding</keyword>
<dbReference type="PANTHER" id="PTHR11638:SF18">
    <property type="entry name" value="HEAT SHOCK PROTEIN 104"/>
    <property type="match status" value="1"/>
</dbReference>
<dbReference type="GO" id="GO:0008270">
    <property type="term" value="F:zinc ion binding"/>
    <property type="evidence" value="ECO:0007669"/>
    <property type="project" value="UniProtKB-KW"/>
</dbReference>
<organism evidence="6 7">
    <name type="scientific">Ascosphaera apis ARSEF 7405</name>
    <dbReference type="NCBI Taxonomy" id="392613"/>
    <lineage>
        <taxon>Eukaryota</taxon>
        <taxon>Fungi</taxon>
        <taxon>Dikarya</taxon>
        <taxon>Ascomycota</taxon>
        <taxon>Pezizomycotina</taxon>
        <taxon>Eurotiomycetes</taxon>
        <taxon>Eurotiomycetidae</taxon>
        <taxon>Onygenales</taxon>
        <taxon>Ascosphaeraceae</taxon>
        <taxon>Ascosphaera</taxon>
    </lineage>
</organism>
<dbReference type="GO" id="GO:0005737">
    <property type="term" value="C:cytoplasm"/>
    <property type="evidence" value="ECO:0007669"/>
    <property type="project" value="TreeGrafter"/>
</dbReference>
<feature type="domain" description="C3H1-type" evidence="5">
    <location>
        <begin position="6"/>
        <end position="34"/>
    </location>
</feature>
<dbReference type="GO" id="GO:0005524">
    <property type="term" value="F:ATP binding"/>
    <property type="evidence" value="ECO:0007669"/>
    <property type="project" value="UniProtKB-KW"/>
</dbReference>
<feature type="region of interest" description="Disordered" evidence="4">
    <location>
        <begin position="626"/>
        <end position="673"/>
    </location>
</feature>
<keyword evidence="3" id="KW-0863">Zinc-finger</keyword>
<evidence type="ECO:0000259" key="5">
    <source>
        <dbReference type="PROSITE" id="PS50103"/>
    </source>
</evidence>
<sequence length="1142" mass="128654">MSNHIKKTAFTCPFWREGKCKFSDAACKYAHRETGATAKKPKGWVDYPDKTTKSSRASEAPLSERAEESEVEEEDLIHFSDRDEKTKTKTKIKKEEKRPQQPEPSEAASIAKSSSRSTPKRDRKAEFGTVLQNLRIESLLNPTIGRGDFQAVKGIVEREYREQAHIELDSSHLVFALWQAYPSREIVQFLLSYQTDPCAIPRQLWCSDDELDQWGPLTPSPEEDWDMKKLTRNVTLDLKYFFRRALKLRDSIKPDLDIARLLGLESLVRAPYHIIGQDFAISSVLARIKVYLSLPNVNGRPLILAFAGPQGHGKRLLAQQIDPHMAMWDESLEERGFQDGTKLPGNRDARNPSVIYCDLETTDGGNIVTWLQSTMNGMVDSFRAGLCTQAYKCTEKRDMSRTIIVLSTTQGEKEIVTFSRKHLQSPSTHTPSSAPWGEVIKSVSHKLCDKYGSSLVSLIDGIIPFAPFSEEEQIALVHQYIVDVRRELQLNGLDSRLCIENWERRPKLQIELSPKIAKNVCSRIAAKGYDPRLGAHSLEHEVHATIKMPLILQYLNAVAANASTTAPDAESKTYITFKCKSSFGMTTITGDGVMFKRHSMSQVFLHTAEECRWAHYDTGRISRRYRQRKPPGHAPVVDVAPQPPKNDDLISMSDNEEQAPETGENSNTHAGAPKDQIQEPLVTPVHVEAKPLPCPKDEENKESSNVHIFFHAVRWNKITLLRELLESTKCHDVVGLDNIPLLAYAAMQEPISKEIIRLLLAYQFDPCVVPQVLWSCDSDHMASEQVPRMEWCKPPVLMRLAENLDQDLKYAFQRAFNIRLNMIEESKIAKILGTRVLVEMPYYISGQGYAFERVSNAIKLYLSAPSTKPLMLAFVGPVGHGKHLLMSHLAARVLSVDDVVSNATVPTFRGTVDGKLPSCDIVHINLDCDNWKKVDTCLDVVGEAHHHGINRAICVFSTVCGEDTILEFVREHTPDGSDTARQAAPWDSLVDALKTEMIQSFGTALVTKFDQLIPFIPFSKPEQFAITGKLIWELKARLFKHGISFTSPRSRKRSYIRVALSIKQMQDPKICRHLMASYDAHLGVHSIAQEIKQQVEIPLIDMCLRLIAEGTLPFRTSEGHVSDIATVRAKLENDAIVFALQE</sequence>
<evidence type="ECO:0000313" key="6">
    <source>
        <dbReference type="EMBL" id="KZZ91558.1"/>
    </source>
</evidence>
<keyword evidence="3" id="KW-0479">Metal-binding</keyword>
<dbReference type="EMBL" id="AZGZ01000013">
    <property type="protein sequence ID" value="KZZ91558.1"/>
    <property type="molecule type" value="Genomic_DNA"/>
</dbReference>
<evidence type="ECO:0000313" key="7">
    <source>
        <dbReference type="Proteomes" id="UP000242877"/>
    </source>
</evidence>